<keyword evidence="1" id="KW-0812">Transmembrane</keyword>
<evidence type="ECO:0000256" key="1">
    <source>
        <dbReference type="SAM" id="Phobius"/>
    </source>
</evidence>
<feature type="transmembrane region" description="Helical" evidence="1">
    <location>
        <begin position="135"/>
        <end position="153"/>
    </location>
</feature>
<proteinExistence type="predicted"/>
<organism evidence="2 3">
    <name type="scientific">Cystoisospora suis</name>
    <dbReference type="NCBI Taxonomy" id="483139"/>
    <lineage>
        <taxon>Eukaryota</taxon>
        <taxon>Sar</taxon>
        <taxon>Alveolata</taxon>
        <taxon>Apicomplexa</taxon>
        <taxon>Conoidasida</taxon>
        <taxon>Coccidia</taxon>
        <taxon>Eucoccidiorida</taxon>
        <taxon>Eimeriorina</taxon>
        <taxon>Sarcocystidae</taxon>
        <taxon>Cystoisospora</taxon>
    </lineage>
</organism>
<comment type="caution">
    <text evidence="2">The sequence shown here is derived from an EMBL/GenBank/DDBJ whole genome shotgun (WGS) entry which is preliminary data.</text>
</comment>
<keyword evidence="3" id="KW-1185">Reference proteome</keyword>
<reference evidence="2 3" key="1">
    <citation type="journal article" date="2017" name="Int. J. Parasitol.">
        <title>The genome of the protozoan parasite Cystoisospora suis and a reverse vaccinology approach to identify vaccine candidates.</title>
        <authorList>
            <person name="Palmieri N."/>
            <person name="Shrestha A."/>
            <person name="Ruttkowski B."/>
            <person name="Beck T."/>
            <person name="Vogl C."/>
            <person name="Tomley F."/>
            <person name="Blake D.P."/>
            <person name="Joachim A."/>
        </authorList>
    </citation>
    <scope>NUCLEOTIDE SEQUENCE [LARGE SCALE GENOMIC DNA]</scope>
    <source>
        <strain evidence="2 3">Wien I</strain>
    </source>
</reference>
<keyword evidence="1" id="KW-1133">Transmembrane helix</keyword>
<dbReference type="RefSeq" id="XP_067925563.1">
    <property type="nucleotide sequence ID" value="XM_068062459.1"/>
</dbReference>
<dbReference type="GeneID" id="94425670"/>
<gene>
    <name evidence="2" type="ORF">CSUI_002257</name>
</gene>
<dbReference type="VEuPathDB" id="ToxoDB:CSUI_002257"/>
<dbReference type="Proteomes" id="UP000221165">
    <property type="component" value="Unassembled WGS sequence"/>
</dbReference>
<feature type="transmembrane region" description="Helical" evidence="1">
    <location>
        <begin position="173"/>
        <end position="191"/>
    </location>
</feature>
<accession>A0A2C6L765</accession>
<sequence length="242" mass="28433">MKRQQVLKYIISRETGKTTVFFSLLVSRGTYRLLSLFSKALCLVENLFLLFLPLLLLLFLLRHSHLLSLPLEVDVGQQILCHARLLLLLYLFLLFRSPPFSSLQVHSHLPSLPLLFLHHNAPLYVQRHLLIQLKISFRLLLLLHLRLLLLFHLEVPFLPLCRHLAIGQSLRQSLSYRSSLLLLLLLFKSFFQMTKKMKFISRNSIEREDKKKKKRKEALSIHRDTKHPLPPHLLLLLLLLLI</sequence>
<evidence type="ECO:0000313" key="2">
    <source>
        <dbReference type="EMBL" id="PHJ23889.1"/>
    </source>
</evidence>
<name>A0A2C6L765_9APIC</name>
<dbReference type="AlphaFoldDB" id="A0A2C6L765"/>
<evidence type="ECO:0008006" key="4">
    <source>
        <dbReference type="Google" id="ProtNLM"/>
    </source>
</evidence>
<protein>
    <recommendedName>
        <fullName evidence="4">Transmembrane protein</fullName>
    </recommendedName>
</protein>
<dbReference type="EMBL" id="MIGC01000949">
    <property type="protein sequence ID" value="PHJ23889.1"/>
    <property type="molecule type" value="Genomic_DNA"/>
</dbReference>
<evidence type="ECO:0000313" key="3">
    <source>
        <dbReference type="Proteomes" id="UP000221165"/>
    </source>
</evidence>
<feature type="transmembrane region" description="Helical" evidence="1">
    <location>
        <begin position="75"/>
        <end position="95"/>
    </location>
</feature>
<feature type="transmembrane region" description="Helical" evidence="1">
    <location>
        <begin position="40"/>
        <end position="63"/>
    </location>
</feature>
<keyword evidence="1" id="KW-0472">Membrane</keyword>